<evidence type="ECO:0000313" key="3">
    <source>
        <dbReference type="EMBL" id="TWU21253.1"/>
    </source>
</evidence>
<sequence length="464" mass="50548" precursor="true">MNNSRSSLIKFLCPALCSSLLVLSAHAVAQENALRFQRPRQANQAAEPQQKFRAPSQVNQQRSVPEQTAVPSPAKYQAAPKRVAKKSPIKKPTASKGKIVQAAAAVQQPERAIQPIPEEAIEGEEIHFGSPSEGWEVPYQMDGCESCQGGCPCGEGACMCDPGCGICDPGCGVCDPGCGCPEPSCGSCVGIPGPEFWCFQVCLPRIKDFTFWGGVQGFRGPRDFVAGAPPTARSDSNFGFHEGLNISGRAPIVGRLFPQLSYQLGFQAFQSRLSGTVDNGDDRGQQFITAGLYRRVCSGVQFGLVYDYMNDNLDEDISLNQIRYEVSLKSPRGREIGFWGASSTNDAISDGVNWSTVDQYAAFFRWNLRDGYQARFWGGATGDSEGILGADFYAPLNDRWSVQSGFNYLIPDKLGSPEEVMQESWNIGINLVWHIGCSARKGANSPFRPLFGVADNGWMFVDQK</sequence>
<evidence type="ECO:0000256" key="1">
    <source>
        <dbReference type="SAM" id="MobiDB-lite"/>
    </source>
</evidence>
<reference evidence="3 4" key="1">
    <citation type="submission" date="2019-02" db="EMBL/GenBank/DDBJ databases">
        <title>Deep-cultivation of Planctomycetes and their phenomic and genomic characterization uncovers novel biology.</title>
        <authorList>
            <person name="Wiegand S."/>
            <person name="Jogler M."/>
            <person name="Boedeker C."/>
            <person name="Pinto D."/>
            <person name="Vollmers J."/>
            <person name="Rivas-Marin E."/>
            <person name="Kohn T."/>
            <person name="Peeters S.H."/>
            <person name="Heuer A."/>
            <person name="Rast P."/>
            <person name="Oberbeckmann S."/>
            <person name="Bunk B."/>
            <person name="Jeske O."/>
            <person name="Meyerdierks A."/>
            <person name="Storesund J.E."/>
            <person name="Kallscheuer N."/>
            <person name="Luecker S."/>
            <person name="Lage O.M."/>
            <person name="Pohl T."/>
            <person name="Merkel B.J."/>
            <person name="Hornburger P."/>
            <person name="Mueller R.-W."/>
            <person name="Bruemmer F."/>
            <person name="Labrenz M."/>
            <person name="Spormann A.M."/>
            <person name="Op Den Camp H."/>
            <person name="Overmann J."/>
            <person name="Amann R."/>
            <person name="Jetten M.S.M."/>
            <person name="Mascher T."/>
            <person name="Medema M.H."/>
            <person name="Devos D.P."/>
            <person name="Kaster A.-K."/>
            <person name="Ovreas L."/>
            <person name="Rohde M."/>
            <person name="Galperin M.Y."/>
            <person name="Jogler C."/>
        </authorList>
    </citation>
    <scope>NUCLEOTIDE SEQUENCE [LARGE SCALE GENOMIC DNA]</scope>
    <source>
        <strain evidence="3 4">Pla144</strain>
    </source>
</reference>
<dbReference type="EMBL" id="SJPS01000011">
    <property type="protein sequence ID" value="TWU21253.1"/>
    <property type="molecule type" value="Genomic_DNA"/>
</dbReference>
<dbReference type="RefSeq" id="WP_146452895.1">
    <property type="nucleotide sequence ID" value="NZ_SJPS01000011.1"/>
</dbReference>
<dbReference type="Pfam" id="PF20371">
    <property type="entry name" value="DUF6666"/>
    <property type="match status" value="1"/>
</dbReference>
<organism evidence="3 4">
    <name type="scientific">Bythopirellula polymerisocia</name>
    <dbReference type="NCBI Taxonomy" id="2528003"/>
    <lineage>
        <taxon>Bacteria</taxon>
        <taxon>Pseudomonadati</taxon>
        <taxon>Planctomycetota</taxon>
        <taxon>Planctomycetia</taxon>
        <taxon>Pirellulales</taxon>
        <taxon>Lacipirellulaceae</taxon>
        <taxon>Bythopirellula</taxon>
    </lineage>
</organism>
<dbReference type="AlphaFoldDB" id="A0A5C6C973"/>
<keyword evidence="4" id="KW-1185">Reference proteome</keyword>
<feature type="signal peptide" evidence="2">
    <location>
        <begin position="1"/>
        <end position="29"/>
    </location>
</feature>
<name>A0A5C6C973_9BACT</name>
<dbReference type="OrthoDB" id="280162at2"/>
<feature type="compositionally biased region" description="Polar residues" evidence="1">
    <location>
        <begin position="56"/>
        <end position="70"/>
    </location>
</feature>
<evidence type="ECO:0008006" key="5">
    <source>
        <dbReference type="Google" id="ProtNLM"/>
    </source>
</evidence>
<feature type="chain" id="PRO_5023000985" description="Carbohydrate-selective porin, OprB family" evidence="2">
    <location>
        <begin position="30"/>
        <end position="464"/>
    </location>
</feature>
<protein>
    <recommendedName>
        <fullName evidence="5">Carbohydrate-selective porin, OprB family</fullName>
    </recommendedName>
</protein>
<keyword evidence="2" id="KW-0732">Signal</keyword>
<evidence type="ECO:0000256" key="2">
    <source>
        <dbReference type="SAM" id="SignalP"/>
    </source>
</evidence>
<dbReference type="Proteomes" id="UP000318437">
    <property type="component" value="Unassembled WGS sequence"/>
</dbReference>
<evidence type="ECO:0000313" key="4">
    <source>
        <dbReference type="Proteomes" id="UP000318437"/>
    </source>
</evidence>
<proteinExistence type="predicted"/>
<dbReference type="InterPro" id="IPR046607">
    <property type="entry name" value="DUF6666"/>
</dbReference>
<feature type="region of interest" description="Disordered" evidence="1">
    <location>
        <begin position="39"/>
        <end position="96"/>
    </location>
</feature>
<gene>
    <name evidence="3" type="ORF">Pla144_46620</name>
</gene>
<accession>A0A5C6C973</accession>
<comment type="caution">
    <text evidence="3">The sequence shown here is derived from an EMBL/GenBank/DDBJ whole genome shotgun (WGS) entry which is preliminary data.</text>
</comment>